<accession>A0AAN8PRL5</accession>
<keyword evidence="6" id="KW-1185">Reference proteome</keyword>
<dbReference type="Pfam" id="PF13848">
    <property type="entry name" value="Thioredoxin_6"/>
    <property type="match status" value="1"/>
</dbReference>
<evidence type="ECO:0000313" key="5">
    <source>
        <dbReference type="EMBL" id="KAK6181363.1"/>
    </source>
</evidence>
<feature type="compositionally biased region" description="Basic and acidic residues" evidence="1">
    <location>
        <begin position="840"/>
        <end position="862"/>
    </location>
</feature>
<dbReference type="CDD" id="cd02961">
    <property type="entry name" value="PDI_a_family"/>
    <property type="match status" value="1"/>
</dbReference>
<dbReference type="Pfam" id="PF24509">
    <property type="entry name" value="TXNDC16_2nd"/>
    <property type="match status" value="1"/>
</dbReference>
<comment type="caution">
    <text evidence="5">The sequence shown here is derived from an EMBL/GenBank/DDBJ whole genome shotgun (WGS) entry which is preliminary data.</text>
</comment>
<feature type="compositionally biased region" description="Basic and acidic residues" evidence="1">
    <location>
        <begin position="869"/>
        <end position="881"/>
    </location>
</feature>
<dbReference type="PANTHER" id="PTHR22699">
    <property type="entry name" value="THIOREDOXIN DOMAIN-CONTAINING PROTEIN 16"/>
    <property type="match status" value="1"/>
</dbReference>
<feature type="domain" description="TXNDC16 second thioredoxin-like" evidence="4">
    <location>
        <begin position="140"/>
        <end position="261"/>
    </location>
</feature>
<dbReference type="AlphaFoldDB" id="A0AAN8PRL5"/>
<dbReference type="Proteomes" id="UP001347796">
    <property type="component" value="Unassembled WGS sequence"/>
</dbReference>
<sequence>MDKNIVSWLVLVVFTSLLVNVLTVIPHDFNKVMVLQNQEDFENLINTKHVAVVYYYKREVARIRHFFKEFDKSAEYLAVYGVVSGIVDCRGDGNNLPTICQKTGIEHSIYTYRDGEELLILDLETMFDVNSIMSNVLQLVLLHEVPIIQNKADMEEMIDKNKGKSDVIFSYQKAIGTYEHRIFMEVAFAYQDKYAFAVTTERDAVESLRESDQISQSSMAAIWALHCKDITESHENCIDVKYKGKMDLPSLAKYLRSMTLPKFISVNNGYEMIPYAKENLDCLYLVYDTATQNEVEKILQNYKYFFHGIVGIVLVNMNSVLESARSKYSHVTLPGIGLKKADEEDVGFMTSEWSDHTVAEFITENLLYTKHEFNGEASGPPSDTEYIDMKDDDNNDRTQYNLPSIEDVETQDDQVADSVFRLTKQAMSLNTVSTLTDQTYSQTITNSSLLMVLFYIPFDAKSMAFLRAYGEASELLVDNSTPNVLARMNCYDWTDVCGKENVFTYPTIRVFKKGKYIEDYNGLLDTQAVVRTIRLLQIGSPIKLQSSEKVMDFIEGRLPANISQLTNTSILGVFDSSHKSELSAFSKIAKQYMKTIVFGVTDSATAKTKSPAIIIVRHNDPFQKDSSLTSDFSTDSIAEFIENNRLPVLPELTAYRFPDLFKRGKPLVILFLDEPVSSDIKETLANIAKSGKFTEFTFCWMDISSNRGIGEKILNSYTQSSRVPAISIVNNKKGDVYNYHGASTEFSENKLIKWFTEVLSKMVEPSKTLPSGDWKPSGRSYDFLAMMDFEAEHGQPPELINNEEISYEGDQEARPEELKTEELEARAELIQLGNSRLYHTAKDRKSDDTITDKTPTAEHPADKTTPQHPADKTTEPMKDEL</sequence>
<name>A0AAN8PRL5_PATCE</name>
<evidence type="ECO:0008006" key="7">
    <source>
        <dbReference type="Google" id="ProtNLM"/>
    </source>
</evidence>
<proteinExistence type="predicted"/>
<feature type="domain" description="Thioredoxin" evidence="2">
    <location>
        <begin position="432"/>
        <end position="533"/>
    </location>
</feature>
<protein>
    <recommendedName>
        <fullName evidence="7">Thioredoxin domain-containing protein</fullName>
    </recommendedName>
</protein>
<dbReference type="Pfam" id="PF24508">
    <property type="entry name" value="TXNDC16_N"/>
    <property type="match status" value="1"/>
</dbReference>
<dbReference type="EMBL" id="JAZGQO010000007">
    <property type="protein sequence ID" value="KAK6181363.1"/>
    <property type="molecule type" value="Genomic_DNA"/>
</dbReference>
<dbReference type="PANTHER" id="PTHR22699:SF1">
    <property type="entry name" value="THIOREDOXIN DOMAIN-CONTAINING PROTEIN 16"/>
    <property type="match status" value="1"/>
</dbReference>
<reference evidence="5 6" key="1">
    <citation type="submission" date="2024-01" db="EMBL/GenBank/DDBJ databases">
        <title>The genome of the rayed Mediterranean limpet Patella caerulea (Linnaeus, 1758).</title>
        <authorList>
            <person name="Anh-Thu Weber A."/>
            <person name="Halstead-Nussloch G."/>
        </authorList>
    </citation>
    <scope>NUCLEOTIDE SEQUENCE [LARGE SCALE GENOMIC DNA]</scope>
    <source>
        <strain evidence="5">AATW-2023a</strain>
        <tissue evidence="5">Whole specimen</tissue>
    </source>
</reference>
<feature type="domain" description="TXNDC16 N-terminal" evidence="3">
    <location>
        <begin position="37"/>
        <end position="137"/>
    </location>
</feature>
<dbReference type="InterPro" id="IPR040090">
    <property type="entry name" value="TXNDC16"/>
</dbReference>
<dbReference type="InterPro" id="IPR057642">
    <property type="entry name" value="TXNDC16_2nd"/>
</dbReference>
<dbReference type="InterPro" id="IPR057639">
    <property type="entry name" value="TXNDC16_N"/>
</dbReference>
<dbReference type="Pfam" id="PF00085">
    <property type="entry name" value="Thioredoxin"/>
    <property type="match status" value="1"/>
</dbReference>
<dbReference type="InterPro" id="IPR013766">
    <property type="entry name" value="Thioredoxin_domain"/>
</dbReference>
<evidence type="ECO:0000259" key="4">
    <source>
        <dbReference type="Pfam" id="PF24509"/>
    </source>
</evidence>
<dbReference type="CDD" id="cd02981">
    <property type="entry name" value="PDI_b_family"/>
    <property type="match status" value="1"/>
</dbReference>
<feature type="region of interest" description="Disordered" evidence="1">
    <location>
        <begin position="831"/>
        <end position="881"/>
    </location>
</feature>
<evidence type="ECO:0000313" key="6">
    <source>
        <dbReference type="Proteomes" id="UP001347796"/>
    </source>
</evidence>
<feature type="region of interest" description="Disordered" evidence="1">
    <location>
        <begin position="373"/>
        <end position="395"/>
    </location>
</feature>
<gene>
    <name evidence="5" type="ORF">SNE40_009229</name>
</gene>
<evidence type="ECO:0000259" key="3">
    <source>
        <dbReference type="Pfam" id="PF24508"/>
    </source>
</evidence>
<evidence type="ECO:0000256" key="1">
    <source>
        <dbReference type="SAM" id="MobiDB-lite"/>
    </source>
</evidence>
<dbReference type="Gene3D" id="3.40.30.10">
    <property type="entry name" value="Glutaredoxin"/>
    <property type="match status" value="3"/>
</dbReference>
<dbReference type="SUPFAM" id="SSF52833">
    <property type="entry name" value="Thioredoxin-like"/>
    <property type="match status" value="4"/>
</dbReference>
<evidence type="ECO:0000259" key="2">
    <source>
        <dbReference type="Pfam" id="PF00085"/>
    </source>
</evidence>
<dbReference type="InterPro" id="IPR036249">
    <property type="entry name" value="Thioredoxin-like_sf"/>
</dbReference>
<organism evidence="5 6">
    <name type="scientific">Patella caerulea</name>
    <name type="common">Rayed Mediterranean limpet</name>
    <dbReference type="NCBI Taxonomy" id="87958"/>
    <lineage>
        <taxon>Eukaryota</taxon>
        <taxon>Metazoa</taxon>
        <taxon>Spiralia</taxon>
        <taxon>Lophotrochozoa</taxon>
        <taxon>Mollusca</taxon>
        <taxon>Gastropoda</taxon>
        <taxon>Patellogastropoda</taxon>
        <taxon>Patelloidea</taxon>
        <taxon>Patellidae</taxon>
        <taxon>Patella</taxon>
    </lineage>
</organism>